<dbReference type="EMBL" id="CM003374">
    <property type="protein sequence ID" value="KOM40656.1"/>
    <property type="molecule type" value="Genomic_DNA"/>
</dbReference>
<proteinExistence type="predicted"/>
<evidence type="ECO:0000256" key="1">
    <source>
        <dbReference type="SAM" id="MobiDB-lite"/>
    </source>
</evidence>
<protein>
    <submittedName>
        <fullName evidence="2">Uncharacterized protein</fullName>
    </submittedName>
</protein>
<reference evidence="3" key="1">
    <citation type="journal article" date="2015" name="Proc. Natl. Acad. Sci. U.S.A.">
        <title>Genome sequencing of adzuki bean (Vigna angularis) provides insight into high starch and low fat accumulation and domestication.</title>
        <authorList>
            <person name="Yang K."/>
            <person name="Tian Z."/>
            <person name="Chen C."/>
            <person name="Luo L."/>
            <person name="Zhao B."/>
            <person name="Wang Z."/>
            <person name="Yu L."/>
            <person name="Li Y."/>
            <person name="Sun Y."/>
            <person name="Li W."/>
            <person name="Chen Y."/>
            <person name="Li Y."/>
            <person name="Zhang Y."/>
            <person name="Ai D."/>
            <person name="Zhao J."/>
            <person name="Shang C."/>
            <person name="Ma Y."/>
            <person name="Wu B."/>
            <person name="Wang M."/>
            <person name="Gao L."/>
            <person name="Sun D."/>
            <person name="Zhang P."/>
            <person name="Guo F."/>
            <person name="Wang W."/>
            <person name="Li Y."/>
            <person name="Wang J."/>
            <person name="Varshney R.K."/>
            <person name="Wang J."/>
            <person name="Ling H.Q."/>
            <person name="Wan P."/>
        </authorList>
    </citation>
    <scope>NUCLEOTIDE SEQUENCE</scope>
    <source>
        <strain evidence="3">cv. Jingnong 6</strain>
    </source>
</reference>
<dbReference type="Gramene" id="KOM40656">
    <property type="protein sequence ID" value="KOM40656"/>
    <property type="gene ID" value="LR48_Vigan04g085400"/>
</dbReference>
<sequence>MAARARGGAAREPATVRRESLRRCGERARDDAAREPATVQQESPRRCDERARDGAAMAATMAETLFSWSGEDAAAAAWWQLGAGSVTRDRHHRAGQVTGKKVILTDYMIRLDL</sequence>
<evidence type="ECO:0000313" key="3">
    <source>
        <dbReference type="Proteomes" id="UP000053144"/>
    </source>
</evidence>
<feature type="region of interest" description="Disordered" evidence="1">
    <location>
        <begin position="1"/>
        <end position="53"/>
    </location>
</feature>
<accession>A0A0L9UD66</accession>
<name>A0A0L9UD66_PHAAN</name>
<dbReference type="Proteomes" id="UP000053144">
    <property type="component" value="Chromosome 4"/>
</dbReference>
<feature type="compositionally biased region" description="Basic and acidic residues" evidence="1">
    <location>
        <begin position="43"/>
        <end position="53"/>
    </location>
</feature>
<dbReference type="AlphaFoldDB" id="A0A0L9UD66"/>
<feature type="compositionally biased region" description="Basic and acidic residues" evidence="1">
    <location>
        <begin position="14"/>
        <end position="34"/>
    </location>
</feature>
<gene>
    <name evidence="2" type="ORF">LR48_Vigan04g085400</name>
</gene>
<feature type="compositionally biased region" description="Low complexity" evidence="1">
    <location>
        <begin position="1"/>
        <end position="11"/>
    </location>
</feature>
<evidence type="ECO:0000313" key="2">
    <source>
        <dbReference type="EMBL" id="KOM40656.1"/>
    </source>
</evidence>
<organism evidence="2 3">
    <name type="scientific">Phaseolus angularis</name>
    <name type="common">Azuki bean</name>
    <name type="synonym">Vigna angularis</name>
    <dbReference type="NCBI Taxonomy" id="3914"/>
    <lineage>
        <taxon>Eukaryota</taxon>
        <taxon>Viridiplantae</taxon>
        <taxon>Streptophyta</taxon>
        <taxon>Embryophyta</taxon>
        <taxon>Tracheophyta</taxon>
        <taxon>Spermatophyta</taxon>
        <taxon>Magnoliopsida</taxon>
        <taxon>eudicotyledons</taxon>
        <taxon>Gunneridae</taxon>
        <taxon>Pentapetalae</taxon>
        <taxon>rosids</taxon>
        <taxon>fabids</taxon>
        <taxon>Fabales</taxon>
        <taxon>Fabaceae</taxon>
        <taxon>Papilionoideae</taxon>
        <taxon>50 kb inversion clade</taxon>
        <taxon>NPAAA clade</taxon>
        <taxon>indigoferoid/millettioid clade</taxon>
        <taxon>Phaseoleae</taxon>
        <taxon>Vigna</taxon>
    </lineage>
</organism>